<evidence type="ECO:0000313" key="10">
    <source>
        <dbReference type="Proteomes" id="UP000688137"/>
    </source>
</evidence>
<dbReference type="Pfam" id="PF00023">
    <property type="entry name" value="Ank"/>
    <property type="match status" value="1"/>
</dbReference>
<dbReference type="InterPro" id="IPR045270">
    <property type="entry name" value="STKc_AGC"/>
</dbReference>
<dbReference type="Pfam" id="PF00069">
    <property type="entry name" value="Pkinase"/>
    <property type="match status" value="1"/>
</dbReference>
<dbReference type="GO" id="GO:0004674">
    <property type="term" value="F:protein serine/threonine kinase activity"/>
    <property type="evidence" value="ECO:0007669"/>
    <property type="project" value="UniProtKB-KW"/>
</dbReference>
<keyword evidence="1" id="KW-0723">Serine/threonine-protein kinase</keyword>
<evidence type="ECO:0000259" key="8">
    <source>
        <dbReference type="PROSITE" id="PS50011"/>
    </source>
</evidence>
<proteinExistence type="predicted"/>
<dbReference type="GO" id="GO:0005524">
    <property type="term" value="F:ATP binding"/>
    <property type="evidence" value="ECO:0007669"/>
    <property type="project" value="UniProtKB-UniRule"/>
</dbReference>
<organism evidence="9 10">
    <name type="scientific">Paramecium primaurelia</name>
    <dbReference type="NCBI Taxonomy" id="5886"/>
    <lineage>
        <taxon>Eukaryota</taxon>
        <taxon>Sar</taxon>
        <taxon>Alveolata</taxon>
        <taxon>Ciliophora</taxon>
        <taxon>Intramacronucleata</taxon>
        <taxon>Oligohymenophorea</taxon>
        <taxon>Peniculida</taxon>
        <taxon>Parameciidae</taxon>
        <taxon>Paramecium</taxon>
    </lineage>
</organism>
<evidence type="ECO:0000256" key="3">
    <source>
        <dbReference type="ARBA" id="ARBA00022741"/>
    </source>
</evidence>
<dbReference type="Proteomes" id="UP000688137">
    <property type="component" value="Unassembled WGS sequence"/>
</dbReference>
<keyword evidence="10" id="KW-1185">Reference proteome</keyword>
<evidence type="ECO:0000256" key="1">
    <source>
        <dbReference type="ARBA" id="ARBA00022527"/>
    </source>
</evidence>
<name>A0A8S1JUH4_PARPR</name>
<dbReference type="SMART" id="SM00220">
    <property type="entry name" value="S_TKc"/>
    <property type="match status" value="1"/>
</dbReference>
<dbReference type="PROSITE" id="PS50297">
    <property type="entry name" value="ANK_REP_REGION"/>
    <property type="match status" value="2"/>
</dbReference>
<keyword evidence="4" id="KW-0418">Kinase</keyword>
<evidence type="ECO:0000256" key="4">
    <source>
        <dbReference type="ARBA" id="ARBA00022777"/>
    </source>
</evidence>
<dbReference type="PROSITE" id="PS50011">
    <property type="entry name" value="PROTEIN_KINASE_DOM"/>
    <property type="match status" value="1"/>
</dbReference>
<reference evidence="9" key="1">
    <citation type="submission" date="2021-01" db="EMBL/GenBank/DDBJ databases">
        <authorList>
            <consortium name="Genoscope - CEA"/>
            <person name="William W."/>
        </authorList>
    </citation>
    <scope>NUCLEOTIDE SEQUENCE</scope>
</reference>
<evidence type="ECO:0000256" key="5">
    <source>
        <dbReference type="ARBA" id="ARBA00022840"/>
    </source>
</evidence>
<keyword evidence="3 7" id="KW-0547">Nucleotide-binding</keyword>
<dbReference type="CDD" id="cd05123">
    <property type="entry name" value="STKc_AGC"/>
    <property type="match status" value="1"/>
</dbReference>
<evidence type="ECO:0000256" key="2">
    <source>
        <dbReference type="ARBA" id="ARBA00022679"/>
    </source>
</evidence>
<keyword evidence="2" id="KW-0808">Transferase</keyword>
<accession>A0A8S1JUH4</accession>
<dbReference type="PROSITE" id="PS00107">
    <property type="entry name" value="PROTEIN_KINASE_ATP"/>
    <property type="match status" value="1"/>
</dbReference>
<feature type="domain" description="Protein kinase" evidence="8">
    <location>
        <begin position="292"/>
        <end position="550"/>
    </location>
</feature>
<feature type="repeat" description="ANK" evidence="6">
    <location>
        <begin position="172"/>
        <end position="204"/>
    </location>
</feature>
<keyword evidence="6" id="KW-0040">ANK repeat</keyword>
<dbReference type="SMART" id="SM00248">
    <property type="entry name" value="ANK"/>
    <property type="match status" value="3"/>
</dbReference>
<dbReference type="OMA" id="HRCERSM"/>
<dbReference type="FunFam" id="1.10.510.10:FF:000465">
    <property type="entry name" value="Non-specific serine/threonine protein kinase"/>
    <property type="match status" value="1"/>
</dbReference>
<dbReference type="EMBL" id="CAJJDM010000006">
    <property type="protein sequence ID" value="CAD8045249.1"/>
    <property type="molecule type" value="Genomic_DNA"/>
</dbReference>
<keyword evidence="5 7" id="KW-0067">ATP-binding</keyword>
<protein>
    <recommendedName>
        <fullName evidence="8">Protein kinase domain-containing protein</fullName>
    </recommendedName>
</protein>
<dbReference type="InterPro" id="IPR017441">
    <property type="entry name" value="Protein_kinase_ATP_BS"/>
</dbReference>
<evidence type="ECO:0000256" key="6">
    <source>
        <dbReference type="PROSITE-ProRule" id="PRU00023"/>
    </source>
</evidence>
<gene>
    <name evidence="9" type="ORF">PPRIM_AZ9-3.1.T0090275</name>
</gene>
<comment type="caution">
    <text evidence="9">The sequence shown here is derived from an EMBL/GenBank/DDBJ whole genome shotgun (WGS) entry which is preliminary data.</text>
</comment>
<dbReference type="AlphaFoldDB" id="A0A8S1JUH4"/>
<evidence type="ECO:0000313" key="9">
    <source>
        <dbReference type="EMBL" id="CAD8045249.1"/>
    </source>
</evidence>
<feature type="binding site" evidence="7">
    <location>
        <position position="321"/>
    </location>
    <ligand>
        <name>ATP</name>
        <dbReference type="ChEBI" id="CHEBI:30616"/>
    </ligand>
</feature>
<dbReference type="InterPro" id="IPR002110">
    <property type="entry name" value="Ankyrin_rpt"/>
</dbReference>
<dbReference type="Pfam" id="PF12796">
    <property type="entry name" value="Ank_2"/>
    <property type="match status" value="1"/>
</dbReference>
<dbReference type="FunFam" id="3.30.200.20:FF:000042">
    <property type="entry name" value="Aurora kinase A"/>
    <property type="match status" value="1"/>
</dbReference>
<dbReference type="PROSITE" id="PS50088">
    <property type="entry name" value="ANK_REPEAT"/>
    <property type="match status" value="2"/>
</dbReference>
<sequence>MNVQQVPITKPPSRSPMQTYNIAKIIKTEPSQSDRQFSAGHRCERSMLSPSLLDEGSVLVQKLPPNKLVKASGKYPEFCIRDQDTGKVIDIRYQDWRNNWNTKSPNNAKLIKAVKNNSYNEVREILLKDKPDINSRDTEGHTVLHLSVMSGNSKLVGLLLYHEAQIDSLNSKLQTPLMIACSLGAEEITQQLITAGADINVQDINKNTCLHLATMNERQKIIDLLLNKQSLNLNLKNKENKIAMDYSSNQQIFLQAMQKQNNNSIKIYDARTDFGSENSNSFNEDKVGPHHFKVHALIGRGSFGEVYLVEKLDTNQLLAMKVLHKSKIQKQNLTRYALTERNVLSLTKHPFIVRLRYAFQTADKLCLIMDYCPGGDLSSHLRREQRFPEERVKLYLTQMILALEDLHKRDIIFRDLKPDNIVLDADGFAMLTDFGLSKEGVQEHYSGARSFCGSVAYLAPEMLKRCGHGKAVDWYLLGVVMYELLVGQPPYYANDREELFNNIQKADLKLPTYISHDGINLLKALLQRNPAKRLGSGKGDAEEIKAHPYFNDIEWGKVKEKQIKMPILSRKTRFIKVEHNVFEIGSFLEQSHLAGWSFAEHKIQQ</sequence>
<feature type="repeat" description="ANK" evidence="6">
    <location>
        <begin position="139"/>
        <end position="171"/>
    </location>
</feature>
<dbReference type="InterPro" id="IPR000719">
    <property type="entry name" value="Prot_kinase_dom"/>
</dbReference>
<evidence type="ECO:0000256" key="7">
    <source>
        <dbReference type="PROSITE-ProRule" id="PRU10141"/>
    </source>
</evidence>
<dbReference type="PANTHER" id="PTHR24351">
    <property type="entry name" value="RIBOSOMAL PROTEIN S6 KINASE"/>
    <property type="match status" value="1"/>
</dbReference>